<evidence type="ECO:0000313" key="5">
    <source>
        <dbReference type="EMBL" id="SDZ22341.1"/>
    </source>
</evidence>
<dbReference type="SUPFAM" id="SSF101852">
    <property type="entry name" value="Bacterial fluorinating enzyme, C-terminal domain"/>
    <property type="match status" value="1"/>
</dbReference>
<dbReference type="AlphaFoldDB" id="A0A1H3RAR4"/>
<organism evidence="5 6">
    <name type="scientific">Evansella caseinilytica</name>
    <dbReference type="NCBI Taxonomy" id="1503961"/>
    <lineage>
        <taxon>Bacteria</taxon>
        <taxon>Bacillati</taxon>
        <taxon>Bacillota</taxon>
        <taxon>Bacilli</taxon>
        <taxon>Bacillales</taxon>
        <taxon>Bacillaceae</taxon>
        <taxon>Evansella</taxon>
    </lineage>
</organism>
<evidence type="ECO:0000256" key="2">
    <source>
        <dbReference type="ARBA" id="ARBA00024035"/>
    </source>
</evidence>
<name>A0A1H3RAR4_9BACI</name>
<dbReference type="InterPro" id="IPR023227">
    <property type="entry name" value="SAM_OH_AdoTrfase_C_sf"/>
</dbReference>
<feature type="domain" description="S-adenosyl-l-methionine hydroxide adenosyltransferase C-terminal" evidence="4">
    <location>
        <begin position="179"/>
        <end position="272"/>
    </location>
</feature>
<dbReference type="Gene3D" id="2.40.30.90">
    <property type="entry name" value="Bacterial fluorinating enzyme like"/>
    <property type="match status" value="1"/>
</dbReference>
<feature type="domain" description="S-adenosyl-l-methionine hydroxide adenosyltransferase N-terminal" evidence="3">
    <location>
        <begin position="5"/>
        <end position="154"/>
    </location>
</feature>
<evidence type="ECO:0000259" key="3">
    <source>
        <dbReference type="Pfam" id="PF01887"/>
    </source>
</evidence>
<dbReference type="STRING" id="1503961.SAMN05421736_1083"/>
<sequence>MSEALVLQSDFGKCDGAVSAMYGVAQSVNKSIRIFDLTHDIPPFNIWEASYRLLQTVSYWPEKTVFVSVVDPGVGSDRRSIAIKTASDQYVITPDNGTLIHIKRNIGIAEARIIDESVNRLPQSGESHTFHGRDIYAYTGARLASNLISFEDVGPEVPVESVAELPIADAKIAGRVISGTIDVLDVRFGNVWTNIPSQLFKMLAVNYGETVQVTLKHKNQVICSRRMVYGRSFADCSVGEAVVYINSLEHIGIALNQKSFAQAYDIGTGSDWGIVIEKITSH</sequence>
<dbReference type="Gene3D" id="3.40.50.10790">
    <property type="entry name" value="S-adenosyl-l-methionine hydroxide adenosyltransferase, N-terminal"/>
    <property type="match status" value="1"/>
</dbReference>
<gene>
    <name evidence="5" type="ORF">SAMN05421736_1083</name>
</gene>
<dbReference type="OrthoDB" id="9792195at2"/>
<dbReference type="InterPro" id="IPR046470">
    <property type="entry name" value="SAM_HAT_C"/>
</dbReference>
<dbReference type="PIRSF" id="PIRSF006779">
    <property type="entry name" value="UCP006779"/>
    <property type="match status" value="1"/>
</dbReference>
<evidence type="ECO:0008006" key="7">
    <source>
        <dbReference type="Google" id="ProtNLM"/>
    </source>
</evidence>
<accession>A0A1H3RAR4</accession>
<dbReference type="InterPro" id="IPR023228">
    <property type="entry name" value="SAM_OH_AdoTrfase_N_sf"/>
</dbReference>
<reference evidence="6" key="1">
    <citation type="submission" date="2016-10" db="EMBL/GenBank/DDBJ databases">
        <authorList>
            <person name="Varghese N."/>
            <person name="Submissions S."/>
        </authorList>
    </citation>
    <scope>NUCLEOTIDE SEQUENCE [LARGE SCALE GENOMIC DNA]</scope>
    <source>
        <strain evidence="6">SP</strain>
    </source>
</reference>
<dbReference type="EMBL" id="FNPI01000008">
    <property type="protein sequence ID" value="SDZ22341.1"/>
    <property type="molecule type" value="Genomic_DNA"/>
</dbReference>
<dbReference type="PANTHER" id="PTHR35092">
    <property type="entry name" value="CHLORINASE MJ1651"/>
    <property type="match status" value="1"/>
</dbReference>
<dbReference type="InterPro" id="IPR002747">
    <property type="entry name" value="SAM_OH_AdoTrfase"/>
</dbReference>
<dbReference type="Proteomes" id="UP000198935">
    <property type="component" value="Unassembled WGS sequence"/>
</dbReference>
<dbReference type="PANTHER" id="PTHR35092:SF1">
    <property type="entry name" value="CHLORINASE MJ1651"/>
    <property type="match status" value="1"/>
</dbReference>
<keyword evidence="6" id="KW-1185">Reference proteome</keyword>
<keyword evidence="1" id="KW-0949">S-adenosyl-L-methionine</keyword>
<dbReference type="Pfam" id="PF20257">
    <property type="entry name" value="SAM_HAT_C"/>
    <property type="match status" value="1"/>
</dbReference>
<proteinExistence type="inferred from homology"/>
<protein>
    <recommendedName>
        <fullName evidence="7">DNA-directed RNA polymerase subunit delta</fullName>
    </recommendedName>
</protein>
<evidence type="ECO:0000259" key="4">
    <source>
        <dbReference type="Pfam" id="PF20257"/>
    </source>
</evidence>
<dbReference type="InterPro" id="IPR046469">
    <property type="entry name" value="SAM_HAT_N"/>
</dbReference>
<dbReference type="SUPFAM" id="SSF102522">
    <property type="entry name" value="Bacterial fluorinating enzyme, N-terminal domain"/>
    <property type="match status" value="1"/>
</dbReference>
<evidence type="ECO:0000313" key="6">
    <source>
        <dbReference type="Proteomes" id="UP000198935"/>
    </source>
</evidence>
<evidence type="ECO:0000256" key="1">
    <source>
        <dbReference type="ARBA" id="ARBA00022691"/>
    </source>
</evidence>
<dbReference type="Pfam" id="PF01887">
    <property type="entry name" value="SAM_HAT_N"/>
    <property type="match status" value="1"/>
</dbReference>
<comment type="similarity">
    <text evidence="2">Belongs to the SAM hydrolase / SAM-dependent halogenase family.</text>
</comment>